<name>A0ACC1PCI0_9APHY</name>
<evidence type="ECO:0000313" key="2">
    <source>
        <dbReference type="Proteomes" id="UP001144978"/>
    </source>
</evidence>
<comment type="caution">
    <text evidence="1">The sequence shown here is derived from an EMBL/GenBank/DDBJ whole genome shotgun (WGS) entry which is preliminary data.</text>
</comment>
<protein>
    <submittedName>
        <fullName evidence="1">Uncharacterized protein</fullName>
    </submittedName>
</protein>
<dbReference type="Proteomes" id="UP001144978">
    <property type="component" value="Unassembled WGS sequence"/>
</dbReference>
<dbReference type="EMBL" id="JANSHE010002678">
    <property type="protein sequence ID" value="KAJ2990139.1"/>
    <property type="molecule type" value="Genomic_DNA"/>
</dbReference>
<reference evidence="1" key="1">
    <citation type="submission" date="2022-08" db="EMBL/GenBank/DDBJ databases">
        <title>Genome Sequence of Pycnoporus sanguineus.</title>
        <authorList>
            <person name="Buettner E."/>
        </authorList>
    </citation>
    <scope>NUCLEOTIDE SEQUENCE</scope>
    <source>
        <strain evidence="1">CG-C14</strain>
    </source>
</reference>
<proteinExistence type="predicted"/>
<gene>
    <name evidence="1" type="ORF">NUW54_g8566</name>
</gene>
<evidence type="ECO:0000313" key="1">
    <source>
        <dbReference type="EMBL" id="KAJ2990139.1"/>
    </source>
</evidence>
<accession>A0ACC1PCI0</accession>
<keyword evidence="2" id="KW-1185">Reference proteome</keyword>
<sequence length="267" mass="28735">MQYDKIFSYIEAGKQQGAKAVLGGEKRPGKGYFVDPTIFVDVKPDMKIVRDEIFGPVLAVAKFSTEEEAIELANDTSYGLGAGLHSSTFRLMSLSAVPSSPGYLRQTRMLRTSEPGASPTAGAGKRFGVLGAIDPRRCYAHADDATAQPMRTSSLPLVRVIAGDITQLHGLVSEPNGHGPITNPRLFVDDASQCMRVSQALEAGTVSRGSYQASRAVESLFHPRCWTACPDLQNEHGNPASWQAVPLRCNGSITLARCEAVVPVQPY</sequence>
<organism evidence="1 2">
    <name type="scientific">Trametes sanguinea</name>
    <dbReference type="NCBI Taxonomy" id="158606"/>
    <lineage>
        <taxon>Eukaryota</taxon>
        <taxon>Fungi</taxon>
        <taxon>Dikarya</taxon>
        <taxon>Basidiomycota</taxon>
        <taxon>Agaricomycotina</taxon>
        <taxon>Agaricomycetes</taxon>
        <taxon>Polyporales</taxon>
        <taxon>Polyporaceae</taxon>
        <taxon>Trametes</taxon>
    </lineage>
</organism>